<dbReference type="InterPro" id="IPR036259">
    <property type="entry name" value="MFS_trans_sf"/>
</dbReference>
<keyword evidence="5 7" id="KW-0472">Membrane</keyword>
<comment type="subcellular location">
    <subcellularLocation>
        <location evidence="1">Membrane</location>
        <topology evidence="1">Multi-pass membrane protein</topology>
    </subcellularLocation>
</comment>
<dbReference type="STRING" id="30732.ENSOMEP00000004479"/>
<evidence type="ECO:0000256" key="3">
    <source>
        <dbReference type="ARBA" id="ARBA00022692"/>
    </source>
</evidence>
<evidence type="ECO:0000256" key="5">
    <source>
        <dbReference type="ARBA" id="ARBA00023136"/>
    </source>
</evidence>
<organism evidence="8 9">
    <name type="scientific">Oryzias melastigma</name>
    <name type="common">Marine medaka</name>
    <dbReference type="NCBI Taxonomy" id="30732"/>
    <lineage>
        <taxon>Eukaryota</taxon>
        <taxon>Metazoa</taxon>
        <taxon>Chordata</taxon>
        <taxon>Craniata</taxon>
        <taxon>Vertebrata</taxon>
        <taxon>Euteleostomi</taxon>
        <taxon>Actinopterygii</taxon>
        <taxon>Neopterygii</taxon>
        <taxon>Teleostei</taxon>
        <taxon>Neoteleostei</taxon>
        <taxon>Acanthomorphata</taxon>
        <taxon>Ovalentaria</taxon>
        <taxon>Atherinomorphae</taxon>
        <taxon>Beloniformes</taxon>
        <taxon>Adrianichthyidae</taxon>
        <taxon>Oryziinae</taxon>
        <taxon>Oryzias</taxon>
    </lineage>
</organism>
<dbReference type="Proteomes" id="UP000261560">
    <property type="component" value="Unplaced"/>
</dbReference>
<reference evidence="8" key="2">
    <citation type="submission" date="2025-09" db="UniProtKB">
        <authorList>
            <consortium name="Ensembl"/>
        </authorList>
    </citation>
    <scope>IDENTIFICATION</scope>
</reference>
<name>A0A3B3BH18_ORYME</name>
<dbReference type="GO" id="GO:0016020">
    <property type="term" value="C:membrane"/>
    <property type="evidence" value="ECO:0007669"/>
    <property type="project" value="UniProtKB-SubCell"/>
</dbReference>
<keyword evidence="9" id="KW-1185">Reference proteome</keyword>
<feature type="transmembrane region" description="Helical" evidence="7">
    <location>
        <begin position="31"/>
        <end position="54"/>
    </location>
</feature>
<evidence type="ECO:0000256" key="4">
    <source>
        <dbReference type="ARBA" id="ARBA00022989"/>
    </source>
</evidence>
<evidence type="ECO:0000256" key="7">
    <source>
        <dbReference type="SAM" id="Phobius"/>
    </source>
</evidence>
<dbReference type="SUPFAM" id="SSF103473">
    <property type="entry name" value="MFS general substrate transporter"/>
    <property type="match status" value="1"/>
</dbReference>
<dbReference type="Ensembl" id="ENSOMET00000009096.1">
    <property type="protein sequence ID" value="ENSOMEP00000004479.1"/>
    <property type="gene ID" value="ENSOMEG00000005439.1"/>
</dbReference>
<accession>A0A3B3BH18</accession>
<dbReference type="AlphaFoldDB" id="A0A3B3BH18"/>
<sequence>MSAMGDPEASEPLDPSEPAAEPARMSRRQTLTLISMASVNFSSMLCYSILGPFFPNEAVKKGASQTVVGLIFGCYAICNLIGSLVLGRYVSTAGAVPVPVR</sequence>
<protein>
    <recommendedName>
        <fullName evidence="10">Major facilitator superfamily (MFS) profile domain-containing protein</fullName>
    </recommendedName>
</protein>
<dbReference type="OMA" id="NFIAFCT"/>
<reference evidence="8" key="1">
    <citation type="submission" date="2025-08" db="UniProtKB">
        <authorList>
            <consortium name="Ensembl"/>
        </authorList>
    </citation>
    <scope>IDENTIFICATION</scope>
</reference>
<evidence type="ECO:0000313" key="8">
    <source>
        <dbReference type="Ensembl" id="ENSOMEP00000004479.1"/>
    </source>
</evidence>
<keyword evidence="4 7" id="KW-1133">Transmembrane helix</keyword>
<proteinExistence type="predicted"/>
<feature type="transmembrane region" description="Helical" evidence="7">
    <location>
        <begin position="66"/>
        <end position="86"/>
    </location>
</feature>
<evidence type="ECO:0000256" key="2">
    <source>
        <dbReference type="ARBA" id="ARBA00022448"/>
    </source>
</evidence>
<evidence type="ECO:0000256" key="6">
    <source>
        <dbReference type="SAM" id="MobiDB-lite"/>
    </source>
</evidence>
<evidence type="ECO:0008006" key="10">
    <source>
        <dbReference type="Google" id="ProtNLM"/>
    </source>
</evidence>
<dbReference type="Gene3D" id="1.20.1250.20">
    <property type="entry name" value="MFS general substrate transporter like domains"/>
    <property type="match status" value="1"/>
</dbReference>
<dbReference type="GeneTree" id="ENSGT00940000173986"/>
<dbReference type="InterPro" id="IPR050930">
    <property type="entry name" value="MFS_Vesicular_Transporter"/>
</dbReference>
<evidence type="ECO:0000313" key="9">
    <source>
        <dbReference type="Proteomes" id="UP000261560"/>
    </source>
</evidence>
<keyword evidence="3 7" id="KW-0812">Transmembrane</keyword>
<dbReference type="PaxDb" id="30732-ENSOMEP00000004479"/>
<evidence type="ECO:0000256" key="1">
    <source>
        <dbReference type="ARBA" id="ARBA00004141"/>
    </source>
</evidence>
<dbReference type="GO" id="GO:0022857">
    <property type="term" value="F:transmembrane transporter activity"/>
    <property type="evidence" value="ECO:0007669"/>
    <property type="project" value="TreeGrafter"/>
</dbReference>
<dbReference type="PANTHER" id="PTHR23506">
    <property type="entry name" value="GH10249P"/>
    <property type="match status" value="1"/>
</dbReference>
<feature type="region of interest" description="Disordered" evidence="6">
    <location>
        <begin position="1"/>
        <end position="25"/>
    </location>
</feature>
<dbReference type="PANTHER" id="PTHR23506:SF26">
    <property type="entry name" value="MFS-TYPE TRANSPORTER SLC18B1"/>
    <property type="match status" value="1"/>
</dbReference>
<keyword evidence="2" id="KW-0813">Transport</keyword>